<dbReference type="AlphaFoldDB" id="A0A0V1GD93"/>
<organism evidence="1 2">
    <name type="scientific">Trichinella zimbabwensis</name>
    <dbReference type="NCBI Taxonomy" id="268475"/>
    <lineage>
        <taxon>Eukaryota</taxon>
        <taxon>Metazoa</taxon>
        <taxon>Ecdysozoa</taxon>
        <taxon>Nematoda</taxon>
        <taxon>Enoplea</taxon>
        <taxon>Dorylaimia</taxon>
        <taxon>Trichinellida</taxon>
        <taxon>Trichinellidae</taxon>
        <taxon>Trichinella</taxon>
    </lineage>
</organism>
<accession>A0A0V1GD93</accession>
<name>A0A0V1GD93_9BILA</name>
<gene>
    <name evidence="1" type="ORF">T11_3817</name>
</gene>
<reference evidence="1 2" key="1">
    <citation type="submission" date="2015-01" db="EMBL/GenBank/DDBJ databases">
        <title>Evolution of Trichinella species and genotypes.</title>
        <authorList>
            <person name="Korhonen P.K."/>
            <person name="Edoardo P."/>
            <person name="Giuseppe L.R."/>
            <person name="Gasser R.B."/>
        </authorList>
    </citation>
    <scope>NUCLEOTIDE SEQUENCE [LARGE SCALE GENOMIC DNA]</scope>
    <source>
        <strain evidence="1">ISS1029</strain>
    </source>
</reference>
<keyword evidence="2" id="KW-1185">Reference proteome</keyword>
<proteinExistence type="predicted"/>
<sequence>MGNANFRSHLFHNYGTVSGKLCEPKLAEMGINRSETI</sequence>
<evidence type="ECO:0000313" key="1">
    <source>
        <dbReference type="EMBL" id="KRY96184.1"/>
    </source>
</evidence>
<evidence type="ECO:0000313" key="2">
    <source>
        <dbReference type="Proteomes" id="UP000055024"/>
    </source>
</evidence>
<protein>
    <submittedName>
        <fullName evidence="1">Uncharacterized protein</fullName>
    </submittedName>
</protein>
<dbReference type="EMBL" id="JYDP01003076">
    <property type="protein sequence ID" value="KRY96184.1"/>
    <property type="molecule type" value="Genomic_DNA"/>
</dbReference>
<dbReference type="Proteomes" id="UP000055024">
    <property type="component" value="Unassembled WGS sequence"/>
</dbReference>
<comment type="caution">
    <text evidence="1">The sequence shown here is derived from an EMBL/GenBank/DDBJ whole genome shotgun (WGS) entry which is preliminary data.</text>
</comment>